<dbReference type="EMBL" id="JBHTJZ010000009">
    <property type="protein sequence ID" value="MFD0959635.1"/>
    <property type="molecule type" value="Genomic_DNA"/>
</dbReference>
<name>A0ABW3HQ27_9BACL</name>
<dbReference type="Proteomes" id="UP001596989">
    <property type="component" value="Unassembled WGS sequence"/>
</dbReference>
<reference evidence="2" key="1">
    <citation type="journal article" date="2019" name="Int. J. Syst. Evol. Microbiol.">
        <title>The Global Catalogue of Microorganisms (GCM) 10K type strain sequencing project: providing services to taxonomists for standard genome sequencing and annotation.</title>
        <authorList>
            <consortium name="The Broad Institute Genomics Platform"/>
            <consortium name="The Broad Institute Genome Sequencing Center for Infectious Disease"/>
            <person name="Wu L."/>
            <person name="Ma J."/>
        </authorList>
    </citation>
    <scope>NUCLEOTIDE SEQUENCE [LARGE SCALE GENOMIC DNA]</scope>
    <source>
        <strain evidence="2">CCUG 59129</strain>
    </source>
</reference>
<comment type="caution">
    <text evidence="1">The sequence shown here is derived from an EMBL/GenBank/DDBJ whole genome shotgun (WGS) entry which is preliminary data.</text>
</comment>
<evidence type="ECO:0000313" key="1">
    <source>
        <dbReference type="EMBL" id="MFD0959635.1"/>
    </source>
</evidence>
<sequence length="123" mass="13766">MNRRYLMYVLLIIVFITGCGASGSSVPKSSPDWAYSFVIWNENIYEILEDEVSSEVIGEEIGEIKQYSDFEGTYSNGFSNKYPVGTKLYTINGIEISDFIAIKLGENKYIKAKSNGKYGAKTS</sequence>
<dbReference type="PROSITE" id="PS51257">
    <property type="entry name" value="PROKAR_LIPOPROTEIN"/>
    <property type="match status" value="1"/>
</dbReference>
<keyword evidence="2" id="KW-1185">Reference proteome</keyword>
<proteinExistence type="predicted"/>
<evidence type="ECO:0000313" key="2">
    <source>
        <dbReference type="Proteomes" id="UP001596989"/>
    </source>
</evidence>
<accession>A0ABW3HQ27</accession>
<gene>
    <name evidence="1" type="ORF">ACFQ2I_09530</name>
</gene>
<organism evidence="1 2">
    <name type="scientific">Paenibacillus chungangensis</name>
    <dbReference type="NCBI Taxonomy" id="696535"/>
    <lineage>
        <taxon>Bacteria</taxon>
        <taxon>Bacillati</taxon>
        <taxon>Bacillota</taxon>
        <taxon>Bacilli</taxon>
        <taxon>Bacillales</taxon>
        <taxon>Paenibacillaceae</taxon>
        <taxon>Paenibacillus</taxon>
    </lineage>
</organism>
<protein>
    <submittedName>
        <fullName evidence="1">Uncharacterized protein</fullName>
    </submittedName>
</protein>
<dbReference type="RefSeq" id="WP_377563823.1">
    <property type="nucleotide sequence ID" value="NZ_JBHTJZ010000009.1"/>
</dbReference>